<evidence type="ECO:0000313" key="5">
    <source>
        <dbReference type="Proteomes" id="UP000279259"/>
    </source>
</evidence>
<dbReference type="Pfam" id="PF04082">
    <property type="entry name" value="Fungal_trans"/>
    <property type="match status" value="1"/>
</dbReference>
<evidence type="ECO:0000259" key="3">
    <source>
        <dbReference type="Pfam" id="PF04082"/>
    </source>
</evidence>
<dbReference type="PANTHER" id="PTHR31001">
    <property type="entry name" value="UNCHARACTERIZED TRANSCRIPTIONAL REGULATORY PROTEIN"/>
    <property type="match status" value="1"/>
</dbReference>
<protein>
    <recommendedName>
        <fullName evidence="3">Xylanolytic transcriptional activator regulatory domain-containing protein</fullName>
    </recommendedName>
</protein>
<keyword evidence="5" id="KW-1185">Reference proteome</keyword>
<dbReference type="STRING" id="1890683.A0A427XYL4"/>
<dbReference type="AlphaFoldDB" id="A0A427XYL4"/>
<dbReference type="GO" id="GO:0005634">
    <property type="term" value="C:nucleus"/>
    <property type="evidence" value="ECO:0007669"/>
    <property type="project" value="UniProtKB-SubCell"/>
</dbReference>
<comment type="subcellular location">
    <subcellularLocation>
        <location evidence="1">Nucleus</location>
    </subcellularLocation>
</comment>
<accession>A0A427XYL4</accession>
<proteinExistence type="predicted"/>
<dbReference type="OrthoDB" id="2584834at2759"/>
<evidence type="ECO:0000256" key="2">
    <source>
        <dbReference type="ARBA" id="ARBA00023242"/>
    </source>
</evidence>
<dbReference type="PANTHER" id="PTHR31001:SF90">
    <property type="entry name" value="CENTROMERE DNA-BINDING PROTEIN COMPLEX CBF3 SUBUNIT B"/>
    <property type="match status" value="1"/>
</dbReference>
<dbReference type="InterPro" id="IPR007219">
    <property type="entry name" value="XnlR_reg_dom"/>
</dbReference>
<dbReference type="Proteomes" id="UP000279259">
    <property type="component" value="Unassembled WGS sequence"/>
</dbReference>
<sequence>MTTTLECADWMQRHRIESLQAFIIIGPYWCSIDRSEAYWAMLGTATKVAHSLGIHNLGTELGPDATYSQIRRHFGPRWVMAAARETGRRVWYSLVLRFQSSQLAPSSATGATPQNVMGAQPSNDNNPFASSTTNDINFDFMGGDQVPLTNDFFAAVGQDPFVFDWDAFPTVTEPEPQASMNYPPADDLFGGTDIDILNVLRRTFPVDPRVMDDFFGQGSQTMTTGT</sequence>
<keyword evidence="2" id="KW-0539">Nucleus</keyword>
<dbReference type="EMBL" id="RSCD01000022">
    <property type="protein sequence ID" value="RSH83921.1"/>
    <property type="molecule type" value="Genomic_DNA"/>
</dbReference>
<feature type="domain" description="Xylanolytic transcriptional activator regulatory" evidence="3">
    <location>
        <begin position="12"/>
        <end position="93"/>
    </location>
</feature>
<comment type="caution">
    <text evidence="4">The sequence shown here is derived from an EMBL/GenBank/DDBJ whole genome shotgun (WGS) entry which is preliminary data.</text>
</comment>
<name>A0A427XYL4_9TREE</name>
<evidence type="ECO:0000256" key="1">
    <source>
        <dbReference type="ARBA" id="ARBA00004123"/>
    </source>
</evidence>
<gene>
    <name evidence="4" type="ORF">EHS25_005165</name>
</gene>
<reference evidence="4 5" key="1">
    <citation type="submission" date="2018-11" db="EMBL/GenBank/DDBJ databases">
        <title>Genome sequence of Saitozyma podzolica DSM 27192.</title>
        <authorList>
            <person name="Aliyu H."/>
            <person name="Gorte O."/>
            <person name="Ochsenreither K."/>
        </authorList>
    </citation>
    <scope>NUCLEOTIDE SEQUENCE [LARGE SCALE GENOMIC DNA]</scope>
    <source>
        <strain evidence="4 5">DSM 27192</strain>
    </source>
</reference>
<dbReference type="InterPro" id="IPR050613">
    <property type="entry name" value="Sec_Metabolite_Reg"/>
</dbReference>
<organism evidence="4 5">
    <name type="scientific">Saitozyma podzolica</name>
    <dbReference type="NCBI Taxonomy" id="1890683"/>
    <lineage>
        <taxon>Eukaryota</taxon>
        <taxon>Fungi</taxon>
        <taxon>Dikarya</taxon>
        <taxon>Basidiomycota</taxon>
        <taxon>Agaricomycotina</taxon>
        <taxon>Tremellomycetes</taxon>
        <taxon>Tremellales</taxon>
        <taxon>Trimorphomycetaceae</taxon>
        <taxon>Saitozyma</taxon>
    </lineage>
</organism>
<evidence type="ECO:0000313" key="4">
    <source>
        <dbReference type="EMBL" id="RSH83921.1"/>
    </source>
</evidence>
<dbReference type="CDD" id="cd12148">
    <property type="entry name" value="fungal_TF_MHR"/>
    <property type="match status" value="1"/>
</dbReference>